<evidence type="ECO:0000313" key="1">
    <source>
        <dbReference type="EMBL" id="GAB92654.1"/>
    </source>
</evidence>
<dbReference type="Gene3D" id="3.40.50.1820">
    <property type="entry name" value="alpha/beta hydrolase"/>
    <property type="match status" value="1"/>
</dbReference>
<comment type="caution">
    <text evidence="1">The sequence shown here is derived from an EMBL/GenBank/DDBJ whole genome shotgun (WGS) entry which is preliminary data.</text>
</comment>
<evidence type="ECO:0000313" key="2">
    <source>
        <dbReference type="Proteomes" id="UP000008363"/>
    </source>
</evidence>
<dbReference type="PANTHER" id="PTHR13617:SF14">
    <property type="entry name" value="PROTEIN ABHD18"/>
    <property type="match status" value="1"/>
</dbReference>
<dbReference type="OrthoDB" id="4379260at2"/>
<gene>
    <name evidence="1" type="ORF">GORHZ_186_00240</name>
</gene>
<dbReference type="STRING" id="1108045.GORHZ_186_00240"/>
<dbReference type="Pfam" id="PF09752">
    <property type="entry name" value="ABHD18"/>
    <property type="match status" value="1"/>
</dbReference>
<sequence length="378" mass="40049">MTDWDTAATRLGLFADVLPRAVASARAAGQGDLAAGLPASTFGPRTVTEAALDEFFIAVNAAVRHMPSTVDVSASIDRCATVADEIAGLGIAGANVAQPVPEIVGRRRKVFGATGYHHIDFRADIRLPGSLAELDPYEASTASVRVLASGTARRPWLIWVHGAAQGRPDDLYAFRAAHLHRRLGYNVVFPVLPAHGVRRHRSLAYPGLDPLTNVSVTLRAIAEVRALVSWIATHDPSEISIVGTSLGGPVAAMVAGLEDQIGSVLAVVPMLDMHATLAHHMSRGGSRGAAMAILMRSPAVRAVSSVIDPLGVEPAAVPDRRMVIGALNDRVTSVAAARRLHAHWGGRVHWYRGSHVGQAFSANVRTVTDRFLRLAPPA</sequence>
<dbReference type="InterPro" id="IPR019149">
    <property type="entry name" value="ABHD18"/>
</dbReference>
<organism evidence="1 2">
    <name type="scientific">Gordonia rhizosphera NBRC 16068</name>
    <dbReference type="NCBI Taxonomy" id="1108045"/>
    <lineage>
        <taxon>Bacteria</taxon>
        <taxon>Bacillati</taxon>
        <taxon>Actinomycetota</taxon>
        <taxon>Actinomycetes</taxon>
        <taxon>Mycobacteriales</taxon>
        <taxon>Gordoniaceae</taxon>
        <taxon>Gordonia</taxon>
    </lineage>
</organism>
<evidence type="ECO:0008006" key="3">
    <source>
        <dbReference type="Google" id="ProtNLM"/>
    </source>
</evidence>
<dbReference type="SUPFAM" id="SSF53474">
    <property type="entry name" value="alpha/beta-Hydrolases"/>
    <property type="match status" value="1"/>
</dbReference>
<dbReference type="EMBL" id="BAHC01000186">
    <property type="protein sequence ID" value="GAB92654.1"/>
    <property type="molecule type" value="Genomic_DNA"/>
</dbReference>
<dbReference type="InterPro" id="IPR029058">
    <property type="entry name" value="AB_hydrolase_fold"/>
</dbReference>
<name>K6X1H1_9ACTN</name>
<protein>
    <recommendedName>
        <fullName evidence="3">AB hydrolase-1 domain-containing protein</fullName>
    </recommendedName>
</protein>
<dbReference type="eggNOG" id="COG1073">
    <property type="taxonomic scope" value="Bacteria"/>
</dbReference>
<dbReference type="Proteomes" id="UP000008363">
    <property type="component" value="Unassembled WGS sequence"/>
</dbReference>
<reference evidence="1 2" key="1">
    <citation type="submission" date="2012-08" db="EMBL/GenBank/DDBJ databases">
        <title>Whole genome shotgun sequence of Gordonia rhizosphera NBRC 16068.</title>
        <authorList>
            <person name="Takarada H."/>
            <person name="Isaki S."/>
            <person name="Hosoyama A."/>
            <person name="Tsuchikane K."/>
            <person name="Katsumata H."/>
            <person name="Baba S."/>
            <person name="Ohji S."/>
            <person name="Yamazaki S."/>
            <person name="Fujita N."/>
        </authorList>
    </citation>
    <scope>NUCLEOTIDE SEQUENCE [LARGE SCALE GENOMIC DNA]</scope>
    <source>
        <strain evidence="1 2">NBRC 16068</strain>
    </source>
</reference>
<keyword evidence="2" id="KW-1185">Reference proteome</keyword>
<proteinExistence type="predicted"/>
<accession>K6X1H1</accession>
<dbReference type="RefSeq" id="WP_006337330.1">
    <property type="nucleotide sequence ID" value="NZ_BAHC01000186.1"/>
</dbReference>
<dbReference type="PANTHER" id="PTHR13617">
    <property type="entry name" value="PROTEIN ABHD18"/>
    <property type="match status" value="1"/>
</dbReference>
<dbReference type="AlphaFoldDB" id="K6X1H1"/>